<name>A0A1M6G3U9_9FIRM</name>
<dbReference type="AlphaFoldDB" id="A0A1M6G3U9"/>
<sequence>MIDDEDVWSEALKAHNNVVHSYSDEIALSIIKDTQDKFVIMFEKLYQELNENWL</sequence>
<gene>
    <name evidence="1" type="ORF">SAMN02745671_02506</name>
</gene>
<dbReference type="Proteomes" id="UP000191240">
    <property type="component" value="Unassembled WGS sequence"/>
</dbReference>
<protein>
    <submittedName>
        <fullName evidence="1">Nucleotidyltransferase substrate binding protein like</fullName>
    </submittedName>
</protein>
<accession>A0A1M6G3U9</accession>
<dbReference type="Pfam" id="PF08780">
    <property type="entry name" value="NTase_sub_bind"/>
    <property type="match status" value="1"/>
</dbReference>
<dbReference type="Gene3D" id="1.20.120.330">
    <property type="entry name" value="Nucleotidyltransferases domain 2"/>
    <property type="match status" value="1"/>
</dbReference>
<reference evidence="1 2" key="1">
    <citation type="submission" date="2016-11" db="EMBL/GenBank/DDBJ databases">
        <authorList>
            <person name="Jaros S."/>
            <person name="Januszkiewicz K."/>
            <person name="Wedrychowicz H."/>
        </authorList>
    </citation>
    <scope>NUCLEOTIDE SEQUENCE [LARGE SCALE GENOMIC DNA]</scope>
    <source>
        <strain evidence="1 2">DSM 3074</strain>
    </source>
</reference>
<dbReference type="EMBL" id="FQYW01000026">
    <property type="protein sequence ID" value="SHJ04584.1"/>
    <property type="molecule type" value="Genomic_DNA"/>
</dbReference>
<dbReference type="OrthoDB" id="9810452at2"/>
<organism evidence="1 2">
    <name type="scientific">Anaerovibrio lipolyticus DSM 3074</name>
    <dbReference type="NCBI Taxonomy" id="1120997"/>
    <lineage>
        <taxon>Bacteria</taxon>
        <taxon>Bacillati</taxon>
        <taxon>Bacillota</taxon>
        <taxon>Negativicutes</taxon>
        <taxon>Selenomonadales</taxon>
        <taxon>Selenomonadaceae</taxon>
        <taxon>Anaerovibrio</taxon>
    </lineage>
</organism>
<dbReference type="GO" id="GO:0016740">
    <property type="term" value="F:transferase activity"/>
    <property type="evidence" value="ECO:0007669"/>
    <property type="project" value="UniProtKB-KW"/>
</dbReference>
<dbReference type="InterPro" id="IPR010235">
    <property type="entry name" value="HepT"/>
</dbReference>
<keyword evidence="1" id="KW-0808">Transferase</keyword>
<evidence type="ECO:0000313" key="1">
    <source>
        <dbReference type="EMBL" id="SHJ04584.1"/>
    </source>
</evidence>
<proteinExistence type="predicted"/>
<dbReference type="SUPFAM" id="SSF81593">
    <property type="entry name" value="Nucleotidyltransferase substrate binding subunit/domain"/>
    <property type="match status" value="1"/>
</dbReference>
<evidence type="ECO:0000313" key="2">
    <source>
        <dbReference type="Proteomes" id="UP000191240"/>
    </source>
</evidence>